<dbReference type="PANTHER" id="PTHR46082">
    <property type="entry name" value="ATP/GTP-BINDING PROTEIN-RELATED"/>
    <property type="match status" value="1"/>
</dbReference>
<evidence type="ECO:0000313" key="2">
    <source>
        <dbReference type="EMBL" id="KAK3331187.1"/>
    </source>
</evidence>
<sequence>MPLGFHCLHNVRRGVAPEDKLVDIDWLNKDDSIVAVHDVGEDSYEAWTDPKTGALWLRDFLPDEIQVARVLAYGYDSSASTLFADDAPEKIQRMAESFVQELRADRHFAGSLRRPIIFVCHGMGGVLVKKSLIYSSTRTAPKVAHLWDQFVSTFAILFFATPHGHTVKSNWLEFEARSAPTRTNSFPHLRRSKHTNERTSDPQLPRWVDREFAPLVKQFHMFFFWEQLETPLGQGTVVLVDHESAAPSLDNTESAGITATHSEIAKFHSRESSEYRMVLSALMGYCEKAPDIIAHRWRQAEVSLKQMRLGEAREIGGFAFDVHLEEPFQHRDIHVHRHFHLPEETTPAYIGRGDMLNTLHNAFFPGGYPTTEPGQKSFVVFGTGYTTVFTIYAASPETIKESYSTIGELAGLQPTENAGRHFLSQQTESWLLIIDNADDGSMNLRRLFPSGNAAHILVTTRNRDFAREGTLGSLEVKGLREEEAVQLLLTKADIPRPWDASVKKMASIITKALGHLALALIQAGTCVYRGVCELADYLEIHSSARRRLQGKGSSQHERSGNAIVVVYSTFDVSLGLLLKQPLNTPRQDAGDLLRILGFFHFEFIPLEIFSRAVANREKALRKPDQATTGSWVSGLLDDIMQRLRPPTVLPGFLKPVHGELDKYRINWAIAELQSSSFIRCDGKYISLHPLIHAWARDTLTISQKHTWASIAMNTLMTSVSLPPDSSSEADGRFHRDILPHLDACMAEHGNPLSQPTTELSSLRLRVARVCQPTLLLIISDQIQQHAKFGEVRASRYASPDGKEHAGQSSRRRRRENHACKARASAGVYWGLGRLEESITLQDSVVRVRTQLLGKTHEHTLQAMDQLGRSYWLHGQYREALELQQTTTERMRETLGAQHPQTLAALDNLGVTLGAWRRFDESLEVHQEVLTARLSMEETFGSLHLETLTTKANITMAQLDLGQLDKAKSVMTEVFHERQKQLGKEHPWALWALCYLAKIYIEMKSYHLSDDHLGVLMGRGYLAKIYARTGRLAQAEKLTLETLRKVETARGIAHPDCVYGLWKLALLYERMGQYGKAIEACELGLRRADMRITRKHPMGKDLEELLSRLRTASTSDGNPTDDADDDVVTLVGDNGLSLKTTTSTSGEQQRRRGPTAK</sequence>
<dbReference type="InterPro" id="IPR027417">
    <property type="entry name" value="P-loop_NTPase"/>
</dbReference>
<feature type="region of interest" description="Disordered" evidence="1">
    <location>
        <begin position="183"/>
        <end position="202"/>
    </location>
</feature>
<dbReference type="PANTHER" id="PTHR46082:SF6">
    <property type="entry name" value="AAA+ ATPASE DOMAIN-CONTAINING PROTEIN-RELATED"/>
    <property type="match status" value="1"/>
</dbReference>
<proteinExistence type="predicted"/>
<comment type="caution">
    <text evidence="2">The sequence shown here is derived from an EMBL/GenBank/DDBJ whole genome shotgun (WGS) entry which is preliminary data.</text>
</comment>
<evidence type="ECO:0000256" key="1">
    <source>
        <dbReference type="SAM" id="MobiDB-lite"/>
    </source>
</evidence>
<dbReference type="EMBL" id="JAUEDM010000001">
    <property type="protein sequence ID" value="KAK3331187.1"/>
    <property type="molecule type" value="Genomic_DNA"/>
</dbReference>
<dbReference type="Pfam" id="PF13181">
    <property type="entry name" value="TPR_8"/>
    <property type="match status" value="1"/>
</dbReference>
<dbReference type="InterPro" id="IPR053137">
    <property type="entry name" value="NLR-like"/>
</dbReference>
<dbReference type="Proteomes" id="UP001283341">
    <property type="component" value="Unassembled WGS sequence"/>
</dbReference>
<evidence type="ECO:0008006" key="4">
    <source>
        <dbReference type="Google" id="ProtNLM"/>
    </source>
</evidence>
<dbReference type="SUPFAM" id="SSF52540">
    <property type="entry name" value="P-loop containing nucleoside triphosphate hydrolases"/>
    <property type="match status" value="1"/>
</dbReference>
<dbReference type="Gene3D" id="3.40.50.300">
    <property type="entry name" value="P-loop containing nucleotide triphosphate hydrolases"/>
    <property type="match status" value="1"/>
</dbReference>
<feature type="region of interest" description="Disordered" evidence="1">
    <location>
        <begin position="1111"/>
        <end position="1156"/>
    </location>
</feature>
<organism evidence="2 3">
    <name type="scientific">Apodospora peruviana</name>
    <dbReference type="NCBI Taxonomy" id="516989"/>
    <lineage>
        <taxon>Eukaryota</taxon>
        <taxon>Fungi</taxon>
        <taxon>Dikarya</taxon>
        <taxon>Ascomycota</taxon>
        <taxon>Pezizomycotina</taxon>
        <taxon>Sordariomycetes</taxon>
        <taxon>Sordariomycetidae</taxon>
        <taxon>Sordariales</taxon>
        <taxon>Lasiosphaeriaceae</taxon>
        <taxon>Apodospora</taxon>
    </lineage>
</organism>
<protein>
    <recommendedName>
        <fullName evidence="4">Kinesin light chain</fullName>
    </recommendedName>
</protein>
<dbReference type="Pfam" id="PF13424">
    <property type="entry name" value="TPR_12"/>
    <property type="match status" value="1"/>
</dbReference>
<reference evidence="2" key="1">
    <citation type="journal article" date="2023" name="Mol. Phylogenet. Evol.">
        <title>Genome-scale phylogeny and comparative genomics of the fungal order Sordariales.</title>
        <authorList>
            <person name="Hensen N."/>
            <person name="Bonometti L."/>
            <person name="Westerberg I."/>
            <person name="Brannstrom I.O."/>
            <person name="Guillou S."/>
            <person name="Cros-Aarteil S."/>
            <person name="Calhoun S."/>
            <person name="Haridas S."/>
            <person name="Kuo A."/>
            <person name="Mondo S."/>
            <person name="Pangilinan J."/>
            <person name="Riley R."/>
            <person name="LaButti K."/>
            <person name="Andreopoulos B."/>
            <person name="Lipzen A."/>
            <person name="Chen C."/>
            <person name="Yan M."/>
            <person name="Daum C."/>
            <person name="Ng V."/>
            <person name="Clum A."/>
            <person name="Steindorff A."/>
            <person name="Ohm R.A."/>
            <person name="Martin F."/>
            <person name="Silar P."/>
            <person name="Natvig D.O."/>
            <person name="Lalanne C."/>
            <person name="Gautier V."/>
            <person name="Ament-Velasquez S.L."/>
            <person name="Kruys A."/>
            <person name="Hutchinson M.I."/>
            <person name="Powell A.J."/>
            <person name="Barry K."/>
            <person name="Miller A.N."/>
            <person name="Grigoriev I.V."/>
            <person name="Debuchy R."/>
            <person name="Gladieux P."/>
            <person name="Hiltunen Thoren M."/>
            <person name="Johannesson H."/>
        </authorList>
    </citation>
    <scope>NUCLEOTIDE SEQUENCE</scope>
    <source>
        <strain evidence="2">CBS 118394</strain>
    </source>
</reference>
<dbReference type="SUPFAM" id="SSF48452">
    <property type="entry name" value="TPR-like"/>
    <property type="match status" value="2"/>
</dbReference>
<feature type="region of interest" description="Disordered" evidence="1">
    <location>
        <begin position="793"/>
        <end position="818"/>
    </location>
</feature>
<dbReference type="Gene3D" id="1.25.40.10">
    <property type="entry name" value="Tetratricopeptide repeat domain"/>
    <property type="match status" value="2"/>
</dbReference>
<gene>
    <name evidence="2" type="ORF">B0H66DRAFT_613321</name>
</gene>
<name>A0AAE0MG18_9PEZI</name>
<evidence type="ECO:0000313" key="3">
    <source>
        <dbReference type="Proteomes" id="UP001283341"/>
    </source>
</evidence>
<reference evidence="2" key="2">
    <citation type="submission" date="2023-06" db="EMBL/GenBank/DDBJ databases">
        <authorList>
            <consortium name="Lawrence Berkeley National Laboratory"/>
            <person name="Haridas S."/>
            <person name="Hensen N."/>
            <person name="Bonometti L."/>
            <person name="Westerberg I."/>
            <person name="Brannstrom I.O."/>
            <person name="Guillou S."/>
            <person name="Cros-Aarteil S."/>
            <person name="Calhoun S."/>
            <person name="Kuo A."/>
            <person name="Mondo S."/>
            <person name="Pangilinan J."/>
            <person name="Riley R."/>
            <person name="Labutti K."/>
            <person name="Andreopoulos B."/>
            <person name="Lipzen A."/>
            <person name="Chen C."/>
            <person name="Yanf M."/>
            <person name="Daum C."/>
            <person name="Ng V."/>
            <person name="Clum A."/>
            <person name="Steindorff A."/>
            <person name="Ohm R."/>
            <person name="Martin F."/>
            <person name="Silar P."/>
            <person name="Natvig D."/>
            <person name="Lalanne C."/>
            <person name="Gautier V."/>
            <person name="Ament-Velasquez S.L."/>
            <person name="Kruys A."/>
            <person name="Hutchinson M.I."/>
            <person name="Powell A.J."/>
            <person name="Barry K."/>
            <person name="Miller A.N."/>
            <person name="Grigoriev I.V."/>
            <person name="Debuchy R."/>
            <person name="Gladieux P."/>
            <person name="Thoren M.H."/>
            <person name="Johannesson H."/>
        </authorList>
    </citation>
    <scope>NUCLEOTIDE SEQUENCE</scope>
    <source>
        <strain evidence="2">CBS 118394</strain>
    </source>
</reference>
<dbReference type="InterPro" id="IPR011990">
    <property type="entry name" value="TPR-like_helical_dom_sf"/>
</dbReference>
<keyword evidence="3" id="KW-1185">Reference proteome</keyword>
<accession>A0AAE0MG18</accession>
<dbReference type="InterPro" id="IPR019734">
    <property type="entry name" value="TPR_rpt"/>
</dbReference>
<dbReference type="AlphaFoldDB" id="A0AAE0MG18"/>